<organism evidence="7 8">
    <name type="scientific">Pyrodictium abyssi</name>
    <dbReference type="NCBI Taxonomy" id="54256"/>
    <lineage>
        <taxon>Archaea</taxon>
        <taxon>Thermoproteota</taxon>
        <taxon>Thermoprotei</taxon>
        <taxon>Desulfurococcales</taxon>
        <taxon>Pyrodictiaceae</taxon>
        <taxon>Pyrodictium</taxon>
    </lineage>
</organism>
<keyword evidence="4 6" id="KW-1133">Transmembrane helix</keyword>
<feature type="transmembrane region" description="Helical" evidence="6">
    <location>
        <begin position="279"/>
        <end position="302"/>
    </location>
</feature>
<proteinExistence type="predicted"/>
<evidence type="ECO:0000256" key="6">
    <source>
        <dbReference type="SAM" id="Phobius"/>
    </source>
</evidence>
<feature type="transmembrane region" description="Helical" evidence="6">
    <location>
        <begin position="166"/>
        <end position="196"/>
    </location>
</feature>
<gene>
    <name evidence="7" type="ORF">PABY_14280</name>
</gene>
<dbReference type="Pfam" id="PF13520">
    <property type="entry name" value="AA_permease_2"/>
    <property type="match status" value="1"/>
</dbReference>
<keyword evidence="3 6" id="KW-0812">Transmembrane</keyword>
<feature type="transmembrane region" description="Helical" evidence="6">
    <location>
        <begin position="398"/>
        <end position="417"/>
    </location>
</feature>
<evidence type="ECO:0000256" key="2">
    <source>
        <dbReference type="ARBA" id="ARBA00022475"/>
    </source>
</evidence>
<keyword evidence="5 6" id="KW-0472">Membrane</keyword>
<name>A0ABN6ZUE0_9CREN</name>
<feature type="transmembrane region" description="Helical" evidence="6">
    <location>
        <begin position="96"/>
        <end position="115"/>
    </location>
</feature>
<feature type="transmembrane region" description="Helical" evidence="6">
    <location>
        <begin position="208"/>
        <end position="226"/>
    </location>
</feature>
<evidence type="ECO:0000313" key="8">
    <source>
        <dbReference type="Proteomes" id="UP001341135"/>
    </source>
</evidence>
<keyword evidence="2" id="KW-1003">Cell membrane</keyword>
<dbReference type="PANTHER" id="PTHR42770:SF11">
    <property type="entry name" value="INNER MEMBRANE TRANSPORT PROTEIN YBAT"/>
    <property type="match status" value="1"/>
</dbReference>
<dbReference type="Proteomes" id="UP001341135">
    <property type="component" value="Chromosome"/>
</dbReference>
<evidence type="ECO:0000256" key="3">
    <source>
        <dbReference type="ARBA" id="ARBA00022692"/>
    </source>
</evidence>
<feature type="transmembrane region" description="Helical" evidence="6">
    <location>
        <begin position="322"/>
        <end position="351"/>
    </location>
</feature>
<dbReference type="InterPro" id="IPR002293">
    <property type="entry name" value="AA/rel_permease1"/>
</dbReference>
<feature type="transmembrane region" description="Helical" evidence="6">
    <location>
        <begin position="246"/>
        <end position="267"/>
    </location>
</feature>
<keyword evidence="8" id="KW-1185">Reference proteome</keyword>
<accession>A0ABN6ZUE0</accession>
<reference evidence="7 8" key="1">
    <citation type="submission" date="2023-09" db="EMBL/GenBank/DDBJ databases">
        <title>Pyrofollis japonicus gen. nov. sp. nov., a novel member of the family Pyrodictiaceae isolated from the Iheya North hydrothermal field.</title>
        <authorList>
            <person name="Miyazaki U."/>
            <person name="Sanari M."/>
            <person name="Tame A."/>
            <person name="Kitajima M."/>
            <person name="Okamoto A."/>
            <person name="Sawayama S."/>
            <person name="Miyazaki J."/>
            <person name="Takai K."/>
            <person name="Nakagawa S."/>
        </authorList>
    </citation>
    <scope>NUCLEOTIDE SEQUENCE [LARGE SCALE GENOMIC DNA]</scope>
    <source>
        <strain evidence="7 8">AV2</strain>
    </source>
</reference>
<feature type="transmembrane region" description="Helical" evidence="6">
    <location>
        <begin position="63"/>
        <end position="84"/>
    </location>
</feature>
<feature type="transmembrane region" description="Helical" evidence="6">
    <location>
        <begin position="429"/>
        <end position="450"/>
    </location>
</feature>
<comment type="subcellular location">
    <subcellularLocation>
        <location evidence="1">Cell membrane</location>
        <topology evidence="1">Multi-pass membrane protein</topology>
    </subcellularLocation>
</comment>
<dbReference type="PANTHER" id="PTHR42770">
    <property type="entry name" value="AMINO ACID TRANSPORTER-RELATED"/>
    <property type="match status" value="1"/>
</dbReference>
<protein>
    <submittedName>
        <fullName evidence="7">APC family permease</fullName>
    </submittedName>
</protein>
<dbReference type="Gene3D" id="1.20.1740.10">
    <property type="entry name" value="Amino acid/polyamine transporter I"/>
    <property type="match status" value="1"/>
</dbReference>
<evidence type="ECO:0000256" key="4">
    <source>
        <dbReference type="ARBA" id="ARBA00022989"/>
    </source>
</evidence>
<dbReference type="PIRSF" id="PIRSF006060">
    <property type="entry name" value="AA_transporter"/>
    <property type="match status" value="1"/>
</dbReference>
<evidence type="ECO:0000256" key="1">
    <source>
        <dbReference type="ARBA" id="ARBA00004651"/>
    </source>
</evidence>
<evidence type="ECO:0000256" key="5">
    <source>
        <dbReference type="ARBA" id="ARBA00023136"/>
    </source>
</evidence>
<evidence type="ECO:0000313" key="7">
    <source>
        <dbReference type="EMBL" id="BES81861.1"/>
    </source>
</evidence>
<dbReference type="EMBL" id="AP028907">
    <property type="protein sequence ID" value="BES81861.1"/>
    <property type="molecule type" value="Genomic_DNA"/>
</dbReference>
<feature type="transmembrane region" description="Helical" evidence="6">
    <location>
        <begin position="135"/>
        <end position="160"/>
    </location>
</feature>
<sequence length="489" mass="51965">MASCLSLSPRGLLTIAFRLRGTGAAAARDRRHGLWAYLAPGLGAMCPGVPGGRVARTSREGKLSLWEATAIAVGVIIGASIFSILGVGAEIAGRNLPVAFILASLAASLVAYSYAKLGSRFVSNAGPIEFILRGIGDNIVTGVLAFMLWFTYVVSISLFAKTFAGYFLALVGAELSLLNTAAVEVLVVAFFTALNIRGSKAVGRAESLIVAAKLAVLGVFVTAGLWTVNPSWVAPDLSPRRLAGAVYAMTLFFLSYTGFGLVTNASEDVEEPERNVPRAIYLSLAIATLVYVSIAVVAVGNLPVERLVEAEEYALAEAARPFLGSLGFTLVSLGALLSTSSAINATLYGGANIAYALAKKGELPEIFERKKWFGEPEGLYLTALLGMAFALLLDLGGVAAVCSATFIAVYLAVIVSHYRLADETRGNRLVIAVSFVVVLAILVLLLYYQWRSNPRAFYTILLVYAAAVLVEAVYRRLSRRSFRRALRAG</sequence>
<feature type="transmembrane region" description="Helical" evidence="6">
    <location>
        <begin position="456"/>
        <end position="474"/>
    </location>
</feature>
<dbReference type="InterPro" id="IPR050367">
    <property type="entry name" value="APC_superfamily"/>
</dbReference>